<sequence>MKRTYSLFGWLIGSSLLVVSILAFLAGNHDFLLNFVDFSFLVALPFLIVGGFMFIIERGAFNVTRYAFRKVFKTTQKESAFIEDEEGPLDNKDILYRTYSFKPTYPILLTGVALAILSTLLSFLFFV</sequence>
<feature type="domain" description="DUF3899" evidence="2">
    <location>
        <begin position="37"/>
        <end position="123"/>
    </location>
</feature>
<dbReference type="RefSeq" id="WP_245999913.1">
    <property type="nucleotide sequence ID" value="NZ_JARRRY010000003.1"/>
</dbReference>
<proteinExistence type="predicted"/>
<accession>A0ABT6H5N7</accession>
<organism evidence="3 4">
    <name type="scientific">Ectobacillus antri</name>
    <dbReference type="NCBI Taxonomy" id="2486280"/>
    <lineage>
        <taxon>Bacteria</taxon>
        <taxon>Bacillati</taxon>
        <taxon>Bacillota</taxon>
        <taxon>Bacilli</taxon>
        <taxon>Bacillales</taxon>
        <taxon>Bacillaceae</taxon>
        <taxon>Ectobacillus</taxon>
    </lineage>
</organism>
<feature type="transmembrane region" description="Helical" evidence="1">
    <location>
        <begin position="38"/>
        <end position="56"/>
    </location>
</feature>
<gene>
    <name evidence="3" type="ORF">P6P90_08330</name>
</gene>
<reference evidence="3 4" key="1">
    <citation type="submission" date="2023-04" db="EMBL/GenBank/DDBJ databases">
        <title>Ectobacillus antri isolated from activated sludge.</title>
        <authorList>
            <person name="Yan P."/>
            <person name="Liu X."/>
        </authorList>
    </citation>
    <scope>NUCLEOTIDE SEQUENCE [LARGE SCALE GENOMIC DNA]</scope>
    <source>
        <strain evidence="3 4">C18H</strain>
    </source>
</reference>
<dbReference type="Pfam" id="PF13038">
    <property type="entry name" value="DUF3899"/>
    <property type="match status" value="1"/>
</dbReference>
<comment type="caution">
    <text evidence="3">The sequence shown here is derived from an EMBL/GenBank/DDBJ whole genome shotgun (WGS) entry which is preliminary data.</text>
</comment>
<protein>
    <submittedName>
        <fullName evidence="3">DUF3899 domain-containing protein</fullName>
    </submittedName>
</protein>
<evidence type="ECO:0000313" key="3">
    <source>
        <dbReference type="EMBL" id="MDG5753980.1"/>
    </source>
</evidence>
<evidence type="ECO:0000256" key="1">
    <source>
        <dbReference type="SAM" id="Phobius"/>
    </source>
</evidence>
<name>A0ABT6H5N7_9BACI</name>
<feature type="transmembrane region" description="Helical" evidence="1">
    <location>
        <begin position="105"/>
        <end position="126"/>
    </location>
</feature>
<keyword evidence="1" id="KW-0472">Membrane</keyword>
<keyword evidence="4" id="KW-1185">Reference proteome</keyword>
<keyword evidence="1" id="KW-1133">Transmembrane helix</keyword>
<keyword evidence="1" id="KW-0812">Transmembrane</keyword>
<evidence type="ECO:0000259" key="2">
    <source>
        <dbReference type="Pfam" id="PF13038"/>
    </source>
</evidence>
<feature type="transmembrane region" description="Helical" evidence="1">
    <location>
        <begin position="7"/>
        <end position="26"/>
    </location>
</feature>
<dbReference type="Proteomes" id="UP001218246">
    <property type="component" value="Unassembled WGS sequence"/>
</dbReference>
<dbReference type="InterPro" id="IPR025007">
    <property type="entry name" value="DUF3899"/>
</dbReference>
<dbReference type="EMBL" id="JARULN010000005">
    <property type="protein sequence ID" value="MDG5753980.1"/>
    <property type="molecule type" value="Genomic_DNA"/>
</dbReference>
<evidence type="ECO:0000313" key="4">
    <source>
        <dbReference type="Proteomes" id="UP001218246"/>
    </source>
</evidence>